<dbReference type="EMBL" id="BMAT01009686">
    <property type="protein sequence ID" value="GFS11719.1"/>
    <property type="molecule type" value="Genomic_DNA"/>
</dbReference>
<name>A0AAV4IMV7_9GAST</name>
<feature type="transmembrane region" description="Helical" evidence="9">
    <location>
        <begin position="1681"/>
        <end position="1700"/>
    </location>
</feature>
<feature type="domain" description="Potassium channel" evidence="10">
    <location>
        <begin position="1660"/>
        <end position="1732"/>
    </location>
</feature>
<protein>
    <submittedName>
        <fullName evidence="11">TWiK family of potassium channels protein 18</fullName>
    </submittedName>
</protein>
<feature type="transmembrane region" description="Helical" evidence="9">
    <location>
        <begin position="156"/>
        <end position="176"/>
    </location>
</feature>
<accession>A0AAV4IMV7</accession>
<keyword evidence="5" id="KW-0406">Ion transport</keyword>
<organism evidence="11 12">
    <name type="scientific">Elysia marginata</name>
    <dbReference type="NCBI Taxonomy" id="1093978"/>
    <lineage>
        <taxon>Eukaryota</taxon>
        <taxon>Metazoa</taxon>
        <taxon>Spiralia</taxon>
        <taxon>Lophotrochozoa</taxon>
        <taxon>Mollusca</taxon>
        <taxon>Gastropoda</taxon>
        <taxon>Heterobranchia</taxon>
        <taxon>Euthyneura</taxon>
        <taxon>Panpulmonata</taxon>
        <taxon>Sacoglossa</taxon>
        <taxon>Placobranchoidea</taxon>
        <taxon>Plakobranchidae</taxon>
        <taxon>Elysia</taxon>
    </lineage>
</organism>
<dbReference type="InterPro" id="IPR013099">
    <property type="entry name" value="K_chnl_dom"/>
</dbReference>
<feature type="region of interest" description="Disordered" evidence="8">
    <location>
        <begin position="379"/>
        <end position="425"/>
    </location>
</feature>
<keyword evidence="2" id="KW-0813">Transport</keyword>
<keyword evidence="4 9" id="KW-1133">Transmembrane helix</keyword>
<evidence type="ECO:0000256" key="4">
    <source>
        <dbReference type="ARBA" id="ARBA00022989"/>
    </source>
</evidence>
<gene>
    <name evidence="11" type="ORF">ElyMa_004841100</name>
</gene>
<comment type="caution">
    <text evidence="11">The sequence shown here is derived from an EMBL/GenBank/DDBJ whole genome shotgun (WGS) entry which is preliminary data.</text>
</comment>
<dbReference type="PANTHER" id="PTHR11003">
    <property type="entry name" value="POTASSIUM CHANNEL, SUBFAMILY K"/>
    <property type="match status" value="1"/>
</dbReference>
<dbReference type="SUPFAM" id="SSF81324">
    <property type="entry name" value="Voltage-gated potassium channels"/>
    <property type="match status" value="2"/>
</dbReference>
<evidence type="ECO:0000256" key="6">
    <source>
        <dbReference type="ARBA" id="ARBA00023136"/>
    </source>
</evidence>
<feature type="region of interest" description="Disordered" evidence="8">
    <location>
        <begin position="839"/>
        <end position="858"/>
    </location>
</feature>
<reference evidence="11 12" key="1">
    <citation type="journal article" date="2021" name="Elife">
        <title>Chloroplast acquisition without the gene transfer in kleptoplastic sea slugs, Plakobranchus ocellatus.</title>
        <authorList>
            <person name="Maeda T."/>
            <person name="Takahashi S."/>
            <person name="Yoshida T."/>
            <person name="Shimamura S."/>
            <person name="Takaki Y."/>
            <person name="Nagai Y."/>
            <person name="Toyoda A."/>
            <person name="Suzuki Y."/>
            <person name="Arimoto A."/>
            <person name="Ishii H."/>
            <person name="Satoh N."/>
            <person name="Nishiyama T."/>
            <person name="Hasebe M."/>
            <person name="Maruyama T."/>
            <person name="Minagawa J."/>
            <person name="Obokata J."/>
            <person name="Shigenobu S."/>
        </authorList>
    </citation>
    <scope>NUCLEOTIDE SEQUENCE [LARGE SCALE GENOMIC DNA]</scope>
</reference>
<comment type="subcellular location">
    <subcellularLocation>
        <location evidence="1">Membrane</location>
        <topology evidence="1">Multi-pass membrane protein</topology>
    </subcellularLocation>
</comment>
<dbReference type="GO" id="GO:0005886">
    <property type="term" value="C:plasma membrane"/>
    <property type="evidence" value="ECO:0007669"/>
    <property type="project" value="TreeGrafter"/>
</dbReference>
<dbReference type="InterPro" id="IPR003280">
    <property type="entry name" value="2pore_dom_K_chnl"/>
</dbReference>
<feature type="compositionally biased region" description="Basic and acidic residues" evidence="8">
    <location>
        <begin position="1365"/>
        <end position="1516"/>
    </location>
</feature>
<feature type="domain" description="Potassium channel" evidence="10">
    <location>
        <begin position="118"/>
        <end position="178"/>
    </location>
</feature>
<evidence type="ECO:0000256" key="2">
    <source>
        <dbReference type="ARBA" id="ARBA00022448"/>
    </source>
</evidence>
<keyword evidence="3 9" id="KW-0812">Transmembrane</keyword>
<evidence type="ECO:0000256" key="9">
    <source>
        <dbReference type="SAM" id="Phobius"/>
    </source>
</evidence>
<feature type="region of interest" description="Disordered" evidence="8">
    <location>
        <begin position="1316"/>
        <end position="1593"/>
    </location>
</feature>
<feature type="transmembrane region" description="Helical" evidence="9">
    <location>
        <begin position="21"/>
        <end position="43"/>
    </location>
</feature>
<keyword evidence="7 11" id="KW-0407">Ion channel</keyword>
<evidence type="ECO:0000256" key="7">
    <source>
        <dbReference type="ARBA" id="ARBA00023303"/>
    </source>
</evidence>
<evidence type="ECO:0000256" key="8">
    <source>
        <dbReference type="SAM" id="MobiDB-lite"/>
    </source>
</evidence>
<feature type="transmembrane region" description="Helical" evidence="9">
    <location>
        <begin position="1650"/>
        <end position="1669"/>
    </location>
</feature>
<dbReference type="Pfam" id="PF07885">
    <property type="entry name" value="Ion_trans_2"/>
    <property type="match status" value="2"/>
</dbReference>
<evidence type="ECO:0000256" key="3">
    <source>
        <dbReference type="ARBA" id="ARBA00022692"/>
    </source>
</evidence>
<proteinExistence type="predicted"/>
<dbReference type="Proteomes" id="UP000762676">
    <property type="component" value="Unassembled WGS sequence"/>
</dbReference>
<keyword evidence="12" id="KW-1185">Reference proteome</keyword>
<dbReference type="Gene3D" id="1.10.287.70">
    <property type="match status" value="2"/>
</dbReference>
<keyword evidence="6 9" id="KW-0472">Membrane</keyword>
<dbReference type="GO" id="GO:0030322">
    <property type="term" value="P:stabilization of membrane potential"/>
    <property type="evidence" value="ECO:0007669"/>
    <property type="project" value="TreeGrafter"/>
</dbReference>
<feature type="compositionally biased region" description="Basic and acidic residues" evidence="8">
    <location>
        <begin position="1316"/>
        <end position="1353"/>
    </location>
</feature>
<feature type="transmembrane region" description="Helical" evidence="9">
    <location>
        <begin position="1706"/>
        <end position="1728"/>
    </location>
</feature>
<dbReference type="GO" id="GO:0015271">
    <property type="term" value="F:outward rectifier potassium channel activity"/>
    <property type="evidence" value="ECO:0007669"/>
    <property type="project" value="TreeGrafter"/>
</dbReference>
<evidence type="ECO:0000256" key="5">
    <source>
        <dbReference type="ARBA" id="ARBA00023065"/>
    </source>
</evidence>
<feature type="transmembrane region" description="Helical" evidence="9">
    <location>
        <begin position="126"/>
        <end position="144"/>
    </location>
</feature>
<sequence>MGCLCRCCRYIFYYLMRALTSAFGLATVNTVYLLTGACIFFLIEGPNEATIFTNLQADRKFLVNQLYSIVNGGRANQLSLKDEYAKISEALGKYETTLATFYRKRTIVGKNNALNDSGSSKLWTEIGSVIYAFSVVTTIGWGNIVPTTVHGRMATIFYGFVGIPLLFTLSSEVGAFTTKVIRLISYAVSKLCCSGQPLEDKSMNRPMNKPEDIAVDGAIRLETRSAFDSGYINNLPNWDFPPGHGDGFLKSANITHSKGDFQEDIRGGGDYVSNNNRSYLKTVDSTMDFLLEISRNPSIWRGGEVVESSENGSKRDEGLPRHGFSHDNFIDILNKPRYRLSTDEDAELLSQQLGRLPLEDFCRIMTLVGFNFEKDILLEGDSDSDSEGSSYDMSLETKSEDRQKSRGRSRENTEKRGENSDRLFAEEQMTVTRHEQVETQYGNNYELDSTRGDGGGDTFTLQDENVEVKKRKRSSATSIESQGKQAFNKGQLAFKSTNVVGAEAGNIFEEKTGAFILYNYNLHMLGGGECYNQRHNGYENIIRNGDEKNFNTTSPSVIMGGGDDIVSRDVAYTSVRADARVQTLDQGDRILLQNLVSTESTPLDSGKILFSEKTYSEAALKPPSTQQADAKHLIDSKPIALNRAQEQNQFKVSDPLYNVEGNPLSAISCTDLMMPSIHESLPGTARSTTTGTIAETHNTFLCLPEINTQRSSDPQNFAESCAGYFSEKPFAYHKSSKQSSRSHSFGCLDSILLKKTNSVTHFDEMVDIKQKLEKLRLTLSQEVSDFSKSFSSNTSRENNIQNKMQNCEISFSCPSLLQKPHTEWQSPPMNEEAHHIGVPKHQESEPQEASAINEPSGWETPVQRHFITEADTKIQLLSPDIKNCPGTVGYNIESACLFPYRSKCEENALTSSSKLSVKSSESASCISHTTDFLTHHIEEQSPYMPHDLQIGDELFSKPNEGLQTQIKRLGQDLTLKYIDKSRSTLECNEIPSTSLEVLATLKEADCLHQAETYLSDELKDKGSLYQSKMSPADSILIRGPFALHTISDIDKHDHENKLSTVRKASTRSNLKNMKSTPVHARNRGETIDRFLSISDAIEIKANSLPKRDHGEDATFFSQSPGPVGETCKTPVRSFGLGLLAKEDSLCDLKPNTGNQKPDECNHSMFIPTHHAKRLLRCQKWVEQSYPFICERERRKVERFGDPNCKLSKNKSILQKNNMPKTCDQSSLSQSLSYRRRIQLINDRFTNTSRHKRVKKYRTDRRAYTVRWLGEHNMFDHISLGFPRIGCKEQKLILRQHSPKGIPKNVSKMTERCHFLTKENSEDSRPYWRSKLNDKNRRSDDVSERNGFGDEKQQLDQNFNKKGKGDKRDKDRKGGKSDRGESRKKERSKGSPKDKRKGDSRKGRDRDKRRSSRDDGERRGGKGDSKGRSRGGDSPRRRGRDDSKRRSSRDDSERSGRDDSERSGRDDGKRKGGQDDRKGRSGRDDTDSKGRGGGDDSRRRGSRDDSARRRPTTDDAKHKGKVGGRKGSVSFERKGGRGKSDKQSKRGGEADGGEDSRRSSFADEDSHTEGDGRRGRHGQKDRNSPSGRRKRHPAIFDLFGVKKKKKRRRRDRWARYRPRDKRTLDEDLAVLKATIGEASAPPPVEEEDVEVPLIFVYFGMCLFIVLGGLANEYLIENISTAYEGFYFVYVLCSTIGFGDFVPDESSYLFELIYGLTGVSMFNITVNATLQYMVATLDYLKAVVKKP</sequence>
<evidence type="ECO:0000313" key="11">
    <source>
        <dbReference type="EMBL" id="GFS11719.1"/>
    </source>
</evidence>
<dbReference type="PANTHER" id="PTHR11003:SF334">
    <property type="entry name" value="FI03418P"/>
    <property type="match status" value="1"/>
</dbReference>
<dbReference type="GO" id="GO:0022841">
    <property type="term" value="F:potassium ion leak channel activity"/>
    <property type="evidence" value="ECO:0007669"/>
    <property type="project" value="TreeGrafter"/>
</dbReference>
<evidence type="ECO:0000259" key="10">
    <source>
        <dbReference type="Pfam" id="PF07885"/>
    </source>
</evidence>
<evidence type="ECO:0000313" key="12">
    <source>
        <dbReference type="Proteomes" id="UP000762676"/>
    </source>
</evidence>
<feature type="compositionally biased region" description="Basic and acidic residues" evidence="8">
    <location>
        <begin position="1530"/>
        <end position="1582"/>
    </location>
</feature>
<feature type="compositionally biased region" description="Basic and acidic residues" evidence="8">
    <location>
        <begin position="395"/>
        <end position="425"/>
    </location>
</feature>
<evidence type="ECO:0000256" key="1">
    <source>
        <dbReference type="ARBA" id="ARBA00004141"/>
    </source>
</evidence>